<feature type="region of interest" description="Disordered" evidence="1">
    <location>
        <begin position="129"/>
        <end position="380"/>
    </location>
</feature>
<feature type="compositionally biased region" description="Basic residues" evidence="1">
    <location>
        <begin position="134"/>
        <end position="145"/>
    </location>
</feature>
<gene>
    <name evidence="2" type="ORF">EGW08_005121</name>
</gene>
<dbReference type="AlphaFoldDB" id="A0A433TZW1"/>
<evidence type="ECO:0000313" key="2">
    <source>
        <dbReference type="EMBL" id="RUS87121.1"/>
    </source>
</evidence>
<sequence>MKETYQDSRLRQELSEALPFYNSQEYDDFDSGGDQFDSNSRGVVKPVVRTPAEPYNQRPPAKKEKGIHQSAKPARYDSKTKHQPEPVPEEKDAQSGFFGSLWGRSKKKSDSTVAYVFDDTEFPKKALRELYGRGKLKAPSRKSRAGRGGAGDVPGLDLKGGRVSLNDRLRKLDFDRLTETKMVDKPRGRSKPGRRRDNRVRGSAARTKVARVSKVSSSESESESEVESETETEMESETDVKSETEVETEMATATDTDNLRTVKKSRSFPDLHTPHPRHGDDGEKHRPQAQGMMRTGGDHETARKGSLPRVRPSVSDTLMDRPSSRQTGAQSRQRFPDRIRQRRIGERRGEKSPRDRHKRPSNTNKHFRGEVERGGDSQAL</sequence>
<accession>A0A433TZW1</accession>
<proteinExistence type="predicted"/>
<feature type="compositionally biased region" description="Basic residues" evidence="1">
    <location>
        <begin position="188"/>
        <end position="198"/>
    </location>
</feature>
<keyword evidence="3" id="KW-1185">Reference proteome</keyword>
<feature type="compositionally biased region" description="Basic and acidic residues" evidence="1">
    <location>
        <begin position="74"/>
        <end position="93"/>
    </location>
</feature>
<feature type="compositionally biased region" description="Basic and acidic residues" evidence="1">
    <location>
        <begin position="367"/>
        <end position="380"/>
    </location>
</feature>
<protein>
    <submittedName>
        <fullName evidence="2">Uncharacterized protein</fullName>
    </submittedName>
</protein>
<feature type="region of interest" description="Disordered" evidence="1">
    <location>
        <begin position="21"/>
        <end position="110"/>
    </location>
</feature>
<dbReference type="EMBL" id="RQTK01000119">
    <property type="protein sequence ID" value="RUS87121.1"/>
    <property type="molecule type" value="Genomic_DNA"/>
</dbReference>
<reference evidence="2 3" key="1">
    <citation type="submission" date="2019-01" db="EMBL/GenBank/DDBJ databases">
        <title>A draft genome assembly of the solar-powered sea slug Elysia chlorotica.</title>
        <authorList>
            <person name="Cai H."/>
            <person name="Li Q."/>
            <person name="Fang X."/>
            <person name="Li J."/>
            <person name="Curtis N.E."/>
            <person name="Altenburger A."/>
            <person name="Shibata T."/>
            <person name="Feng M."/>
            <person name="Maeda T."/>
            <person name="Schwartz J.A."/>
            <person name="Shigenobu S."/>
            <person name="Lundholm N."/>
            <person name="Nishiyama T."/>
            <person name="Yang H."/>
            <person name="Hasebe M."/>
            <person name="Li S."/>
            <person name="Pierce S.K."/>
            <person name="Wang J."/>
        </authorList>
    </citation>
    <scope>NUCLEOTIDE SEQUENCE [LARGE SCALE GENOMIC DNA]</scope>
    <source>
        <strain evidence="2">EC2010</strain>
        <tissue evidence="2">Whole organism of an adult</tissue>
    </source>
</reference>
<name>A0A433TZW1_ELYCH</name>
<feature type="compositionally biased region" description="Basic and acidic residues" evidence="1">
    <location>
        <begin position="334"/>
        <end position="353"/>
    </location>
</feature>
<feature type="compositionally biased region" description="Basic and acidic residues" evidence="1">
    <location>
        <begin position="165"/>
        <end position="187"/>
    </location>
</feature>
<organism evidence="2 3">
    <name type="scientific">Elysia chlorotica</name>
    <name type="common">Eastern emerald elysia</name>
    <name type="synonym">Sea slug</name>
    <dbReference type="NCBI Taxonomy" id="188477"/>
    <lineage>
        <taxon>Eukaryota</taxon>
        <taxon>Metazoa</taxon>
        <taxon>Spiralia</taxon>
        <taxon>Lophotrochozoa</taxon>
        <taxon>Mollusca</taxon>
        <taxon>Gastropoda</taxon>
        <taxon>Heterobranchia</taxon>
        <taxon>Euthyneura</taxon>
        <taxon>Panpulmonata</taxon>
        <taxon>Sacoglossa</taxon>
        <taxon>Placobranchoidea</taxon>
        <taxon>Plakobranchidae</taxon>
        <taxon>Elysia</taxon>
    </lineage>
</organism>
<evidence type="ECO:0000313" key="3">
    <source>
        <dbReference type="Proteomes" id="UP000271974"/>
    </source>
</evidence>
<evidence type="ECO:0000256" key="1">
    <source>
        <dbReference type="SAM" id="MobiDB-lite"/>
    </source>
</evidence>
<feature type="compositionally biased region" description="Basic and acidic residues" evidence="1">
    <location>
        <begin position="267"/>
        <end position="286"/>
    </location>
</feature>
<comment type="caution">
    <text evidence="2">The sequence shown here is derived from an EMBL/GenBank/DDBJ whole genome shotgun (WGS) entry which is preliminary data.</text>
</comment>
<dbReference type="Proteomes" id="UP000271974">
    <property type="component" value="Unassembled WGS sequence"/>
</dbReference>
<feature type="compositionally biased region" description="Acidic residues" evidence="1">
    <location>
        <begin position="220"/>
        <end position="237"/>
    </location>
</feature>